<dbReference type="Proteomes" id="UP000613768">
    <property type="component" value="Unassembled WGS sequence"/>
</dbReference>
<proteinExistence type="predicted"/>
<evidence type="ECO:0000313" key="1">
    <source>
        <dbReference type="EMBL" id="MBD8524630.1"/>
    </source>
</evidence>
<dbReference type="EMBL" id="JACYTR010000003">
    <property type="protein sequence ID" value="MBD8524630.1"/>
    <property type="molecule type" value="Genomic_DNA"/>
</dbReference>
<accession>A0AAW3ZGS2</accession>
<name>A0AAW3ZGS2_9GAMM</name>
<comment type="caution">
    <text evidence="1">The sequence shown here is derived from an EMBL/GenBank/DDBJ whole genome shotgun (WGS) entry which is preliminary data.</text>
</comment>
<reference evidence="1 2" key="1">
    <citation type="submission" date="2020-09" db="EMBL/GenBank/DDBJ databases">
        <title>Pseudoxanthomonas sp. CAU 1598 isolated from sand of Yaerae Beach.</title>
        <authorList>
            <person name="Kim W."/>
        </authorList>
    </citation>
    <scope>NUCLEOTIDE SEQUENCE [LARGE SCALE GENOMIC DNA]</scope>
    <source>
        <strain evidence="1 2">CAU 1598</strain>
    </source>
</reference>
<sequence>MLLALPLLPLLALVLYNRIDEAPNSDVRYFESLSQRQVADQDNAWLHLMGIGAAVEGDPVAYGRQRWQAYEQWLEQSKSREAFLPAPEALPVQAPSLSTHGFDNYCDDRSDDCLVWALTNGAALYTLADANRTRLQRFEQLLALSEWQDLATPSLEEPFPAITEAALRSGLIALELARGGVDDGEALAYSLNRLAQEVEFWHRVTAQPQELVTVLRAARRIEQLQRIAGSVLDRLDVLESPALNGHFDRIFAARALPADFSLAIGREYRLTELGFRQAIPGLISSVGQCLDGSAQEGCLKGLMISATYNHSATMNLHAIHKRLILRLLQAPAAEIDQVKAQIAPRFEATFVSFEDPSSILQQMSYNYSGRILAQIAVPAFDYHYRLYDQEALRRMWQVKLCVLRDGAGERVIKRCIEQSELRDPYTGSPFDWDAENGALRFAVRAQEYWPEQLHVVLLNH</sequence>
<keyword evidence="2" id="KW-1185">Reference proteome</keyword>
<evidence type="ECO:0000313" key="2">
    <source>
        <dbReference type="Proteomes" id="UP000613768"/>
    </source>
</evidence>
<organism evidence="1 2">
    <name type="scientific">Pseudomarimonas arenosa</name>
    <dbReference type="NCBI Taxonomy" id="2774145"/>
    <lineage>
        <taxon>Bacteria</taxon>
        <taxon>Pseudomonadati</taxon>
        <taxon>Pseudomonadota</taxon>
        <taxon>Gammaproteobacteria</taxon>
        <taxon>Lysobacterales</taxon>
        <taxon>Lysobacteraceae</taxon>
        <taxon>Pseudomarimonas</taxon>
    </lineage>
</organism>
<protein>
    <submittedName>
        <fullName evidence="1">Uncharacterized protein</fullName>
    </submittedName>
</protein>
<gene>
    <name evidence="1" type="ORF">IFO71_02650</name>
</gene>
<dbReference type="AlphaFoldDB" id="A0AAW3ZGS2"/>
<dbReference type="RefSeq" id="WP_192027975.1">
    <property type="nucleotide sequence ID" value="NZ_JACYTR010000003.1"/>
</dbReference>